<proteinExistence type="predicted"/>
<gene>
    <name evidence="2" type="ORF">BDN71DRAFT_1499666</name>
</gene>
<evidence type="ECO:0000313" key="2">
    <source>
        <dbReference type="EMBL" id="KAF9487955.1"/>
    </source>
</evidence>
<dbReference type="AlphaFoldDB" id="A0A9P5ZIQ0"/>
<keyword evidence="3" id="KW-1185">Reference proteome</keyword>
<reference evidence="2" key="1">
    <citation type="submission" date="2020-11" db="EMBL/GenBank/DDBJ databases">
        <authorList>
            <consortium name="DOE Joint Genome Institute"/>
            <person name="Ahrendt S."/>
            <person name="Riley R."/>
            <person name="Andreopoulos W."/>
            <person name="Labutti K."/>
            <person name="Pangilinan J."/>
            <person name="Ruiz-Duenas F.J."/>
            <person name="Barrasa J.M."/>
            <person name="Sanchez-Garcia M."/>
            <person name="Camarero S."/>
            <person name="Miyauchi S."/>
            <person name="Serrano A."/>
            <person name="Linde D."/>
            <person name="Babiker R."/>
            <person name="Drula E."/>
            <person name="Ayuso-Fernandez I."/>
            <person name="Pacheco R."/>
            <person name="Padilla G."/>
            <person name="Ferreira P."/>
            <person name="Barriuso J."/>
            <person name="Kellner H."/>
            <person name="Castanera R."/>
            <person name="Alfaro M."/>
            <person name="Ramirez L."/>
            <person name="Pisabarro A.G."/>
            <person name="Kuo A."/>
            <person name="Tritt A."/>
            <person name="Lipzen A."/>
            <person name="He G."/>
            <person name="Yan M."/>
            <person name="Ng V."/>
            <person name="Cullen D."/>
            <person name="Martin F."/>
            <person name="Rosso M.-N."/>
            <person name="Henrissat B."/>
            <person name="Hibbett D."/>
            <person name="Martinez A.T."/>
            <person name="Grigoriev I.V."/>
        </authorList>
    </citation>
    <scope>NUCLEOTIDE SEQUENCE</scope>
    <source>
        <strain evidence="2">ATCC 90797</strain>
    </source>
</reference>
<comment type="caution">
    <text evidence="2">The sequence shown here is derived from an EMBL/GenBank/DDBJ whole genome shotgun (WGS) entry which is preliminary data.</text>
</comment>
<dbReference type="OrthoDB" id="3255261at2759"/>
<accession>A0A9P5ZIQ0</accession>
<name>A0A9P5ZIQ0_PLEER</name>
<sequence>MHIDSSHPNREFPKEGSIFTLLSTAKYAVEHLGIKNGAVDRVQEYVSIEGFSKAQKHIEVPGIATAVVKTKYRFTGRRGAVLTMHRPQPRSLDGGVKGIPSTDLRGKNLVTSVINCPDYYMFLSQKSRFSNPCTPLPANAPTAEAGLVSIVLQESAFATAGVPAGGGATGGWRHYGIGGTYKASEPGRFIKRWVPAIPPWEVLDGEEEPADNGGHYHPSASVLY</sequence>
<feature type="region of interest" description="Disordered" evidence="1">
    <location>
        <begin position="204"/>
        <end position="224"/>
    </location>
</feature>
<protein>
    <submittedName>
        <fullName evidence="2">Uncharacterized protein</fullName>
    </submittedName>
</protein>
<dbReference type="EMBL" id="MU154739">
    <property type="protein sequence ID" value="KAF9487955.1"/>
    <property type="molecule type" value="Genomic_DNA"/>
</dbReference>
<evidence type="ECO:0000313" key="3">
    <source>
        <dbReference type="Proteomes" id="UP000807025"/>
    </source>
</evidence>
<dbReference type="Proteomes" id="UP000807025">
    <property type="component" value="Unassembled WGS sequence"/>
</dbReference>
<organism evidence="2 3">
    <name type="scientific">Pleurotus eryngii</name>
    <name type="common">Boletus of the steppes</name>
    <dbReference type="NCBI Taxonomy" id="5323"/>
    <lineage>
        <taxon>Eukaryota</taxon>
        <taxon>Fungi</taxon>
        <taxon>Dikarya</taxon>
        <taxon>Basidiomycota</taxon>
        <taxon>Agaricomycotina</taxon>
        <taxon>Agaricomycetes</taxon>
        <taxon>Agaricomycetidae</taxon>
        <taxon>Agaricales</taxon>
        <taxon>Pleurotineae</taxon>
        <taxon>Pleurotaceae</taxon>
        <taxon>Pleurotus</taxon>
    </lineage>
</organism>
<evidence type="ECO:0000256" key="1">
    <source>
        <dbReference type="SAM" id="MobiDB-lite"/>
    </source>
</evidence>